<protein>
    <submittedName>
        <fullName evidence="3">Uncharacterized protein</fullName>
    </submittedName>
</protein>
<evidence type="ECO:0000256" key="2">
    <source>
        <dbReference type="SAM" id="SignalP"/>
    </source>
</evidence>
<organism evidence="3 4">
    <name type="scientific">Coniella lustricola</name>
    <dbReference type="NCBI Taxonomy" id="2025994"/>
    <lineage>
        <taxon>Eukaryota</taxon>
        <taxon>Fungi</taxon>
        <taxon>Dikarya</taxon>
        <taxon>Ascomycota</taxon>
        <taxon>Pezizomycotina</taxon>
        <taxon>Sordariomycetes</taxon>
        <taxon>Sordariomycetidae</taxon>
        <taxon>Diaporthales</taxon>
        <taxon>Schizoparmaceae</taxon>
        <taxon>Coniella</taxon>
    </lineage>
</organism>
<keyword evidence="2" id="KW-0732">Signal</keyword>
<feature type="region of interest" description="Disordered" evidence="1">
    <location>
        <begin position="69"/>
        <end position="96"/>
    </location>
</feature>
<gene>
    <name evidence="3" type="ORF">BD289DRAFT_482660</name>
</gene>
<dbReference type="InParanoid" id="A0A2T3A815"/>
<feature type="compositionally biased region" description="Polar residues" evidence="1">
    <location>
        <begin position="83"/>
        <end position="96"/>
    </location>
</feature>
<keyword evidence="4" id="KW-1185">Reference proteome</keyword>
<feature type="chain" id="PRO_5015556257" evidence="2">
    <location>
        <begin position="31"/>
        <end position="337"/>
    </location>
</feature>
<evidence type="ECO:0000313" key="3">
    <source>
        <dbReference type="EMBL" id="PSR85550.1"/>
    </source>
</evidence>
<proteinExistence type="predicted"/>
<feature type="signal peptide" evidence="2">
    <location>
        <begin position="1"/>
        <end position="30"/>
    </location>
</feature>
<dbReference type="AlphaFoldDB" id="A0A2T3A815"/>
<feature type="compositionally biased region" description="Low complexity" evidence="1">
    <location>
        <begin position="73"/>
        <end position="82"/>
    </location>
</feature>
<name>A0A2T3A815_9PEZI</name>
<dbReference type="EMBL" id="KZ678441">
    <property type="protein sequence ID" value="PSR85550.1"/>
    <property type="molecule type" value="Genomic_DNA"/>
</dbReference>
<evidence type="ECO:0000256" key="1">
    <source>
        <dbReference type="SAM" id="MobiDB-lite"/>
    </source>
</evidence>
<dbReference type="Proteomes" id="UP000241462">
    <property type="component" value="Unassembled WGS sequence"/>
</dbReference>
<sequence>MLHLQPLFAVLLTLFTSLLPPTLFVSTVRARDVNVLDVKRAPLVELPPGLGDGVDNFILGPDFFTSNVNNGPSDSAPSSSMSTNESGMDSGLEDNNSTSMVPGAFKMATTSLMTTNTGAKLVDPAWSESVKAWNQVCWSGRVGKTSSCPDKLGCKWEVFIRNYSKLSQVSPHEGHCGKGLLDNLRGLEHYSSTPTSTFSALTTNKTSPPMLPLMQRLECKCEVLNWECYAYDGPNGEHGIWAIFGFRYSPLATHAVASIPKAVRKATGGEAGMETKDLDCCAWGDYECFGDANFPGRIHQAYNDAWEKAMAKIVSCEYYDCAPPEGPPRLRMRAAAL</sequence>
<accession>A0A2T3A815</accession>
<evidence type="ECO:0000313" key="4">
    <source>
        <dbReference type="Proteomes" id="UP000241462"/>
    </source>
</evidence>
<reference evidence="3 4" key="1">
    <citation type="journal article" date="2018" name="Mycol. Prog.">
        <title>Coniella lustricola, a new species from submerged detritus.</title>
        <authorList>
            <person name="Raudabaugh D.B."/>
            <person name="Iturriaga T."/>
            <person name="Carver A."/>
            <person name="Mondo S."/>
            <person name="Pangilinan J."/>
            <person name="Lipzen A."/>
            <person name="He G."/>
            <person name="Amirebrahimi M."/>
            <person name="Grigoriev I.V."/>
            <person name="Miller A.N."/>
        </authorList>
    </citation>
    <scope>NUCLEOTIDE SEQUENCE [LARGE SCALE GENOMIC DNA]</scope>
    <source>
        <strain evidence="3 4">B22-T-1</strain>
    </source>
</reference>